<name>A0A8H6JL84_9PEZI</name>
<sequence>MNIASIMREAQLTFGKNGPAQDILVALQDSGRGRRPTLALTGLMDSVNRCKDYIGEVSTEFGKTVATARELQLNMVQEAASTRETENLLNRERRNKQGELQSNRQELYNRLDVMHRQRVKEVEQAEQAVKEANEDWERDLLAFTVETDQGCDNATFPSSSGPNSIESNSVIEQPQLEVSRRQRKMDQTLYGLILLTRGARHLQTKMTKISCRLEQLDHDHAAADDTSKALNDAIDLLSQVESGFCRIKSTYDAFAGYIDKGIARGSAKRLASALEDTSEHATNGQSHGSQAQARTMIDTVLEMRGQFMVVQDMAKMSLDIFHEHVVPCIQKTGCLELWNTILKTMDDSEPS</sequence>
<evidence type="ECO:0000256" key="1">
    <source>
        <dbReference type="SAM" id="MobiDB-lite"/>
    </source>
</evidence>
<evidence type="ECO:0000313" key="3">
    <source>
        <dbReference type="Proteomes" id="UP000652219"/>
    </source>
</evidence>
<keyword evidence="3" id="KW-1185">Reference proteome</keyword>
<protein>
    <submittedName>
        <fullName evidence="2">Uncharacterized protein</fullName>
    </submittedName>
</protein>
<dbReference type="EMBL" id="WIGN01000041">
    <property type="protein sequence ID" value="KAF6814661.1"/>
    <property type="molecule type" value="Genomic_DNA"/>
</dbReference>
<evidence type="ECO:0000313" key="2">
    <source>
        <dbReference type="EMBL" id="KAF6814661.1"/>
    </source>
</evidence>
<gene>
    <name evidence="2" type="ORF">CSOJ01_03884</name>
</gene>
<comment type="caution">
    <text evidence="2">The sequence shown here is derived from an EMBL/GenBank/DDBJ whole genome shotgun (WGS) entry which is preliminary data.</text>
</comment>
<feature type="compositionally biased region" description="Basic and acidic residues" evidence="1">
    <location>
        <begin position="81"/>
        <end position="97"/>
    </location>
</feature>
<feature type="region of interest" description="Disordered" evidence="1">
    <location>
        <begin position="81"/>
        <end position="104"/>
    </location>
</feature>
<reference evidence="2 3" key="1">
    <citation type="journal article" date="2020" name="Phytopathology">
        <title>Genome Sequence Resources of Colletotrichum truncatum, C. plurivorum, C. musicola, and C. sojae: Four Species Pathogenic to Soybean (Glycine max).</title>
        <authorList>
            <person name="Rogerio F."/>
            <person name="Boufleur T.R."/>
            <person name="Ciampi-Guillardi M."/>
            <person name="Sukno S.A."/>
            <person name="Thon M.R."/>
            <person name="Massola Junior N.S."/>
            <person name="Baroncelli R."/>
        </authorList>
    </citation>
    <scope>NUCLEOTIDE SEQUENCE [LARGE SCALE GENOMIC DNA]</scope>
    <source>
        <strain evidence="2 3">LFN0009</strain>
    </source>
</reference>
<dbReference type="AlphaFoldDB" id="A0A8H6JL84"/>
<accession>A0A8H6JL84</accession>
<proteinExistence type="predicted"/>
<dbReference type="Proteomes" id="UP000652219">
    <property type="component" value="Unassembled WGS sequence"/>
</dbReference>
<organism evidence="2 3">
    <name type="scientific">Colletotrichum sojae</name>
    <dbReference type="NCBI Taxonomy" id="2175907"/>
    <lineage>
        <taxon>Eukaryota</taxon>
        <taxon>Fungi</taxon>
        <taxon>Dikarya</taxon>
        <taxon>Ascomycota</taxon>
        <taxon>Pezizomycotina</taxon>
        <taxon>Sordariomycetes</taxon>
        <taxon>Hypocreomycetidae</taxon>
        <taxon>Glomerellales</taxon>
        <taxon>Glomerellaceae</taxon>
        <taxon>Colletotrichum</taxon>
        <taxon>Colletotrichum orchidearum species complex</taxon>
    </lineage>
</organism>